<accession>A0AAV7UC68</accession>
<name>A0AAV7UC68_PLEWA</name>
<feature type="region of interest" description="Disordered" evidence="1">
    <location>
        <begin position="53"/>
        <end position="115"/>
    </location>
</feature>
<organism evidence="2 3">
    <name type="scientific">Pleurodeles waltl</name>
    <name type="common">Iberian ribbed newt</name>
    <dbReference type="NCBI Taxonomy" id="8319"/>
    <lineage>
        <taxon>Eukaryota</taxon>
        <taxon>Metazoa</taxon>
        <taxon>Chordata</taxon>
        <taxon>Craniata</taxon>
        <taxon>Vertebrata</taxon>
        <taxon>Euteleostomi</taxon>
        <taxon>Amphibia</taxon>
        <taxon>Batrachia</taxon>
        <taxon>Caudata</taxon>
        <taxon>Salamandroidea</taxon>
        <taxon>Salamandridae</taxon>
        <taxon>Pleurodelinae</taxon>
        <taxon>Pleurodeles</taxon>
    </lineage>
</organism>
<reference evidence="2" key="1">
    <citation type="journal article" date="2022" name="bioRxiv">
        <title>Sequencing and chromosome-scale assembly of the giantPleurodeles waltlgenome.</title>
        <authorList>
            <person name="Brown T."/>
            <person name="Elewa A."/>
            <person name="Iarovenko S."/>
            <person name="Subramanian E."/>
            <person name="Araus A.J."/>
            <person name="Petzold A."/>
            <person name="Susuki M."/>
            <person name="Suzuki K.-i.T."/>
            <person name="Hayashi T."/>
            <person name="Toyoda A."/>
            <person name="Oliveira C."/>
            <person name="Osipova E."/>
            <person name="Leigh N.D."/>
            <person name="Simon A."/>
            <person name="Yun M.H."/>
        </authorList>
    </citation>
    <scope>NUCLEOTIDE SEQUENCE</scope>
    <source>
        <strain evidence="2">20211129_DDA</strain>
        <tissue evidence="2">Liver</tissue>
    </source>
</reference>
<keyword evidence="3" id="KW-1185">Reference proteome</keyword>
<dbReference type="AlphaFoldDB" id="A0AAV7UC68"/>
<evidence type="ECO:0000256" key="1">
    <source>
        <dbReference type="SAM" id="MobiDB-lite"/>
    </source>
</evidence>
<feature type="region of interest" description="Disordered" evidence="1">
    <location>
        <begin position="129"/>
        <end position="153"/>
    </location>
</feature>
<evidence type="ECO:0000313" key="3">
    <source>
        <dbReference type="Proteomes" id="UP001066276"/>
    </source>
</evidence>
<dbReference type="EMBL" id="JANPWB010000005">
    <property type="protein sequence ID" value="KAJ1186697.1"/>
    <property type="molecule type" value="Genomic_DNA"/>
</dbReference>
<comment type="caution">
    <text evidence="2">The sequence shown here is derived from an EMBL/GenBank/DDBJ whole genome shotgun (WGS) entry which is preliminary data.</text>
</comment>
<sequence length="153" mass="16467">MLPPVEAKSEKQCLLSLGPKACFRRTYPAVRSVCCSTRIAGTPTQIISLPWPDPAINHHSKGSIPSGKTQEQFASRRWSPASSTLLCGRGAAGSGERERPQAQPERRPSTTQPLRTAAVTILKACVGHRGCCAPGGYPPPDRRGQRPLRASNE</sequence>
<evidence type="ECO:0000313" key="2">
    <source>
        <dbReference type="EMBL" id="KAJ1186697.1"/>
    </source>
</evidence>
<protein>
    <submittedName>
        <fullName evidence="2">Uncharacterized protein</fullName>
    </submittedName>
</protein>
<dbReference type="Proteomes" id="UP001066276">
    <property type="component" value="Chromosome 3_1"/>
</dbReference>
<feature type="compositionally biased region" description="Basic and acidic residues" evidence="1">
    <location>
        <begin position="95"/>
        <end position="108"/>
    </location>
</feature>
<proteinExistence type="predicted"/>
<gene>
    <name evidence="2" type="ORF">NDU88_003478</name>
</gene>